<accession>A0A5B6VAR0</accession>
<comment type="caution">
    <text evidence="1">The sequence shown here is derived from an EMBL/GenBank/DDBJ whole genome shotgun (WGS) entry which is preliminary data.</text>
</comment>
<dbReference type="Proteomes" id="UP000325315">
    <property type="component" value="Unassembled WGS sequence"/>
</dbReference>
<organism evidence="1 2">
    <name type="scientific">Gossypium australe</name>
    <dbReference type="NCBI Taxonomy" id="47621"/>
    <lineage>
        <taxon>Eukaryota</taxon>
        <taxon>Viridiplantae</taxon>
        <taxon>Streptophyta</taxon>
        <taxon>Embryophyta</taxon>
        <taxon>Tracheophyta</taxon>
        <taxon>Spermatophyta</taxon>
        <taxon>Magnoliopsida</taxon>
        <taxon>eudicotyledons</taxon>
        <taxon>Gunneridae</taxon>
        <taxon>Pentapetalae</taxon>
        <taxon>rosids</taxon>
        <taxon>malvids</taxon>
        <taxon>Malvales</taxon>
        <taxon>Malvaceae</taxon>
        <taxon>Malvoideae</taxon>
        <taxon>Gossypium</taxon>
    </lineage>
</organism>
<keyword evidence="2" id="KW-1185">Reference proteome</keyword>
<name>A0A5B6VAR0_9ROSI</name>
<evidence type="ECO:0000313" key="1">
    <source>
        <dbReference type="EMBL" id="KAA3466280.1"/>
    </source>
</evidence>
<protein>
    <submittedName>
        <fullName evidence="1">5'-nucleotidase surE</fullName>
    </submittedName>
</protein>
<evidence type="ECO:0000313" key="2">
    <source>
        <dbReference type="Proteomes" id="UP000325315"/>
    </source>
</evidence>
<dbReference type="EMBL" id="SMMG02000007">
    <property type="protein sequence ID" value="KAA3466280.1"/>
    <property type="molecule type" value="Genomic_DNA"/>
</dbReference>
<gene>
    <name evidence="1" type="ORF">EPI10_001381</name>
</gene>
<proteinExistence type="predicted"/>
<sequence>MERGLADLSLEDGEEEAFFIPVEVEGQSSAYSFCLVGCFLTASVVHFPAMRNTLANIWHPLEGHGDSFCTMRLQCGMQEMEMGWDLTLRAQPRKATTRQDSCHIIGEDLLPCKGQQVESRLNCGEIKNGPDGAGPANGLDLMKMDCELEDDSIASEAGKKKAKIRWKLVVGNQLILKNYRRLPVGMPTGRNENFLLECSWIGESASSKETSAYAENLSSPNCLLYEDKIEC</sequence>
<dbReference type="OrthoDB" id="1000385at2759"/>
<dbReference type="AlphaFoldDB" id="A0A5B6VAR0"/>
<reference evidence="2" key="1">
    <citation type="journal article" date="2019" name="Plant Biotechnol. J.">
        <title>Genome sequencing of the Australian wild diploid species Gossypium australe highlights disease resistance and delayed gland morphogenesis.</title>
        <authorList>
            <person name="Cai Y."/>
            <person name="Cai X."/>
            <person name="Wang Q."/>
            <person name="Wang P."/>
            <person name="Zhang Y."/>
            <person name="Cai C."/>
            <person name="Xu Y."/>
            <person name="Wang K."/>
            <person name="Zhou Z."/>
            <person name="Wang C."/>
            <person name="Geng S."/>
            <person name="Li B."/>
            <person name="Dong Q."/>
            <person name="Hou Y."/>
            <person name="Wang H."/>
            <person name="Ai P."/>
            <person name="Liu Z."/>
            <person name="Yi F."/>
            <person name="Sun M."/>
            <person name="An G."/>
            <person name="Cheng J."/>
            <person name="Zhang Y."/>
            <person name="Shi Q."/>
            <person name="Xie Y."/>
            <person name="Shi X."/>
            <person name="Chang Y."/>
            <person name="Huang F."/>
            <person name="Chen Y."/>
            <person name="Hong S."/>
            <person name="Mi L."/>
            <person name="Sun Q."/>
            <person name="Zhang L."/>
            <person name="Zhou B."/>
            <person name="Peng R."/>
            <person name="Zhang X."/>
            <person name="Liu F."/>
        </authorList>
    </citation>
    <scope>NUCLEOTIDE SEQUENCE [LARGE SCALE GENOMIC DNA]</scope>
    <source>
        <strain evidence="2">cv. PA1801</strain>
    </source>
</reference>